<dbReference type="SUPFAM" id="SSF103657">
    <property type="entry name" value="BAR/IMD domain-like"/>
    <property type="match status" value="1"/>
</dbReference>
<feature type="domain" description="F-BAR" evidence="5">
    <location>
        <begin position="14"/>
        <end position="445"/>
    </location>
</feature>
<evidence type="ECO:0000256" key="2">
    <source>
        <dbReference type="SAM" id="MobiDB-lite"/>
    </source>
</evidence>
<dbReference type="GO" id="GO:0000935">
    <property type="term" value="C:division septum"/>
    <property type="evidence" value="ECO:0007669"/>
    <property type="project" value="TreeGrafter"/>
</dbReference>
<dbReference type="PROSITE" id="PS50238">
    <property type="entry name" value="RHOGAP"/>
    <property type="match status" value="1"/>
</dbReference>
<feature type="compositionally biased region" description="Polar residues" evidence="2">
    <location>
        <begin position="796"/>
        <end position="824"/>
    </location>
</feature>
<evidence type="ECO:0000313" key="7">
    <source>
        <dbReference type="Proteomes" id="UP000019478"/>
    </source>
</evidence>
<dbReference type="eggNOG" id="ENOG502QQWB">
    <property type="taxonomic scope" value="Eukaryota"/>
</dbReference>
<evidence type="ECO:0008006" key="8">
    <source>
        <dbReference type="Google" id="ProtNLM"/>
    </source>
</evidence>
<dbReference type="GO" id="GO:0007264">
    <property type="term" value="P:small GTPase-mediated signal transduction"/>
    <property type="evidence" value="ECO:0007669"/>
    <property type="project" value="TreeGrafter"/>
</dbReference>
<dbReference type="SUPFAM" id="SSF46785">
    <property type="entry name" value="Winged helix' DNA-binding domain"/>
    <property type="match status" value="1"/>
</dbReference>
<dbReference type="InterPro" id="IPR031160">
    <property type="entry name" value="F_BAR_dom"/>
</dbReference>
<dbReference type="RefSeq" id="XP_007736766.1">
    <property type="nucleotide sequence ID" value="XM_007738576.1"/>
</dbReference>
<dbReference type="SUPFAM" id="SSF48350">
    <property type="entry name" value="GTPase activation domain, GAP"/>
    <property type="match status" value="1"/>
</dbReference>
<dbReference type="Gene3D" id="1.20.1270.60">
    <property type="entry name" value="Arfaptin homology (AH) domain/BAR domain"/>
    <property type="match status" value="2"/>
</dbReference>
<feature type="domain" description="Rho-GAP" evidence="4">
    <location>
        <begin position="479"/>
        <end position="686"/>
    </location>
</feature>
<proteinExistence type="predicted"/>
<dbReference type="CDD" id="cd04399">
    <property type="entry name" value="RhoGAP_fRGD2"/>
    <property type="match status" value="1"/>
</dbReference>
<feature type="domain" description="DEP" evidence="3">
    <location>
        <begin position="242"/>
        <end position="310"/>
    </location>
</feature>
<dbReference type="SMART" id="SM00055">
    <property type="entry name" value="FCH"/>
    <property type="match status" value="1"/>
</dbReference>
<dbReference type="InterPro" id="IPR027267">
    <property type="entry name" value="AH/BAR_dom_sf"/>
</dbReference>
<gene>
    <name evidence="6" type="ORF">A1O3_08478</name>
</gene>
<comment type="caution">
    <text evidence="6">The sequence shown here is derived from an EMBL/GenBank/DDBJ whole genome shotgun (WGS) entry which is preliminary data.</text>
</comment>
<dbReference type="InterPro" id="IPR000591">
    <property type="entry name" value="DEP_dom"/>
</dbReference>
<reference evidence="6 7" key="1">
    <citation type="submission" date="2013-03" db="EMBL/GenBank/DDBJ databases">
        <title>The Genome Sequence of Capronia epimyces CBS 606.96.</title>
        <authorList>
            <consortium name="The Broad Institute Genomics Platform"/>
            <person name="Cuomo C."/>
            <person name="de Hoog S."/>
            <person name="Gorbushina A."/>
            <person name="Walker B."/>
            <person name="Young S.K."/>
            <person name="Zeng Q."/>
            <person name="Gargeya S."/>
            <person name="Fitzgerald M."/>
            <person name="Haas B."/>
            <person name="Abouelleil A."/>
            <person name="Allen A.W."/>
            <person name="Alvarado L."/>
            <person name="Arachchi H.M."/>
            <person name="Berlin A.M."/>
            <person name="Chapman S.B."/>
            <person name="Gainer-Dewar J."/>
            <person name="Goldberg J."/>
            <person name="Griggs A."/>
            <person name="Gujja S."/>
            <person name="Hansen M."/>
            <person name="Howarth C."/>
            <person name="Imamovic A."/>
            <person name="Ireland A."/>
            <person name="Larimer J."/>
            <person name="McCowan C."/>
            <person name="Murphy C."/>
            <person name="Pearson M."/>
            <person name="Poon T.W."/>
            <person name="Priest M."/>
            <person name="Roberts A."/>
            <person name="Saif S."/>
            <person name="Shea T."/>
            <person name="Sisk P."/>
            <person name="Sykes S."/>
            <person name="Wortman J."/>
            <person name="Nusbaum C."/>
            <person name="Birren B."/>
        </authorList>
    </citation>
    <scope>NUCLEOTIDE SEQUENCE [LARGE SCALE GENOMIC DNA]</scope>
    <source>
        <strain evidence="6 7">CBS 606.96</strain>
    </source>
</reference>
<accession>W9XFI9</accession>
<dbReference type="GeneID" id="19172566"/>
<evidence type="ECO:0000256" key="1">
    <source>
        <dbReference type="PROSITE-ProRule" id="PRU01077"/>
    </source>
</evidence>
<dbReference type="InterPro" id="IPR001060">
    <property type="entry name" value="FCH_dom"/>
</dbReference>
<dbReference type="HOGENOM" id="CLU_008201_1_0_1"/>
<dbReference type="FunFam" id="1.20.1270.60:FF:000073">
    <property type="entry name" value="RhoGAP and Fes/CIP4 domain protein"/>
    <property type="match status" value="1"/>
</dbReference>
<dbReference type="GO" id="GO:0005737">
    <property type="term" value="C:cytoplasm"/>
    <property type="evidence" value="ECO:0007669"/>
    <property type="project" value="TreeGrafter"/>
</dbReference>
<feature type="compositionally biased region" description="Polar residues" evidence="2">
    <location>
        <begin position="911"/>
        <end position="922"/>
    </location>
</feature>
<dbReference type="GO" id="GO:0005886">
    <property type="term" value="C:plasma membrane"/>
    <property type="evidence" value="ECO:0007669"/>
    <property type="project" value="TreeGrafter"/>
</dbReference>
<dbReference type="InterPro" id="IPR000198">
    <property type="entry name" value="RhoGAP_dom"/>
</dbReference>
<name>W9XFI9_9EURO</name>
<dbReference type="OrthoDB" id="2155291at2759"/>
<keyword evidence="7" id="KW-1185">Reference proteome</keyword>
<keyword evidence="1" id="KW-0175">Coiled coil</keyword>
<dbReference type="FunFam" id="1.10.555.10:FF:000044">
    <property type="entry name" value="Rho-gtpase-activating protein 8"/>
    <property type="match status" value="1"/>
</dbReference>
<dbReference type="PANTHER" id="PTHR23065">
    <property type="entry name" value="PROLINE-SERINE-THREONINE PHOSPHATASE INTERACTING PROTEIN 1"/>
    <property type="match status" value="1"/>
</dbReference>
<dbReference type="AlphaFoldDB" id="W9XFI9"/>
<evidence type="ECO:0000259" key="4">
    <source>
        <dbReference type="PROSITE" id="PS50238"/>
    </source>
</evidence>
<dbReference type="EMBL" id="AMGY01000008">
    <property type="protein sequence ID" value="EXJ78978.1"/>
    <property type="molecule type" value="Genomic_DNA"/>
</dbReference>
<dbReference type="STRING" id="1182542.W9XFI9"/>
<evidence type="ECO:0000259" key="3">
    <source>
        <dbReference type="PROSITE" id="PS50186"/>
    </source>
</evidence>
<dbReference type="PANTHER" id="PTHR23065:SF17">
    <property type="entry name" value="RHO-GTPASE-ACTIVATING PROTEIN RGD2"/>
    <property type="match status" value="1"/>
</dbReference>
<dbReference type="GO" id="GO:0005096">
    <property type="term" value="F:GTPase activator activity"/>
    <property type="evidence" value="ECO:0007669"/>
    <property type="project" value="TreeGrafter"/>
</dbReference>
<feature type="compositionally biased region" description="Low complexity" evidence="2">
    <location>
        <begin position="855"/>
        <end position="871"/>
    </location>
</feature>
<dbReference type="InterPro" id="IPR008936">
    <property type="entry name" value="Rho_GTPase_activation_prot"/>
</dbReference>
<dbReference type="PROSITE" id="PS51741">
    <property type="entry name" value="F_BAR"/>
    <property type="match status" value="1"/>
</dbReference>
<dbReference type="Pfam" id="PF00620">
    <property type="entry name" value="RhoGAP"/>
    <property type="match status" value="1"/>
</dbReference>
<dbReference type="Gene3D" id="1.10.555.10">
    <property type="entry name" value="Rho GTPase activation protein"/>
    <property type="match status" value="1"/>
</dbReference>
<protein>
    <recommendedName>
        <fullName evidence="8">Rho-GAP domain-containing protein</fullName>
    </recommendedName>
</protein>
<sequence>MANESIPSPRPKVPGFTDAFWSTDYAGGLGVLFQKLQQGVIENQQVLTIASMRADAEEMYSDQLGDIAPTIDRMTGGFSRDDGASVRKAYEGVRSEMIEASKNHRKIADNIRELVVHPFSRWCDAHATRIQNSQDDLQAKIKAHDRQAEVVKKLRSHYFNKCRLVEDLEEENKLAFQAPGKESPKAQSPPPPRIVLPEDDAEELPVEIGDETYPPQQLKALLTHMLETIPLGEYKVPILGLYQNVSAGTDIVDYIQKHMKASTVGYAEKIGQDLVDRGFLRLIGNVGNTFANSSRMKYQWKSRVFQITGVPEKKKPLGRSATGSSMEGLLESPTIGNITETLQTWNPLNNPHPNETPAERLRREAREADEKYKAAVRKLDLLRCHLEESMMDHLKFLERCETDRLRAIKAVILDFSGAISNSIPSFQSQVDHMMLYQETIQPLGDLRYLLENYKTGAYVPKVTPYENYYGTVVDQTFGVDLEARARADRKRVPIVVTSILTFLDNHYPDLEGDEARRNIWLLDVPLAATHHLRNQINNGAPVSPEILEKYEVPIVASVLKLYLLELPDSLVSAQVYEIIKTIYATTPDAVPNPISSDSIDATPRIKVLQSTLGQLRLNNIATLDAIVTHFARLIDLTSADDAYVTTLAQSLAPCILRPRIENSLTLEERHPYRLVRDLFDYKEAIFGELKRQSSTRTVSESISHRQRAVSNTDESSRRAAMEARAKAITEQRQRDKSPAPSSRHRRDKSTDGSLGRFPVVASPRLDHGRSVSAAGLPSAKRSSLEVPGSVEGSPVQARNLSATERNSATKIEVSGTTTNGQGEPSPSILHLPGTFSGGGPGPHIPPPPEDDSQEEQSPAPAPAAREPGQEQTPRVGSLKRSGAATERKPVGRSGPGSLSRRINPSGMDETSPATIATPQGVQLTDKPMDDFA</sequence>
<organism evidence="6 7">
    <name type="scientific">Capronia epimyces CBS 606.96</name>
    <dbReference type="NCBI Taxonomy" id="1182542"/>
    <lineage>
        <taxon>Eukaryota</taxon>
        <taxon>Fungi</taxon>
        <taxon>Dikarya</taxon>
        <taxon>Ascomycota</taxon>
        <taxon>Pezizomycotina</taxon>
        <taxon>Eurotiomycetes</taxon>
        <taxon>Chaetothyriomycetidae</taxon>
        <taxon>Chaetothyriales</taxon>
        <taxon>Herpotrichiellaceae</taxon>
        <taxon>Capronia</taxon>
    </lineage>
</organism>
<dbReference type="Pfam" id="PF00610">
    <property type="entry name" value="DEP"/>
    <property type="match status" value="1"/>
</dbReference>
<dbReference type="SMART" id="SM00324">
    <property type="entry name" value="RhoGAP"/>
    <property type="match status" value="1"/>
</dbReference>
<dbReference type="Pfam" id="PF00611">
    <property type="entry name" value="FCH"/>
    <property type="match status" value="1"/>
</dbReference>
<dbReference type="FunFam" id="1.20.1270.60:FF:000050">
    <property type="entry name" value="RhoGAP and Fes/CIP4 domain protein"/>
    <property type="match status" value="1"/>
</dbReference>
<dbReference type="InterPro" id="IPR036390">
    <property type="entry name" value="WH_DNA-bd_sf"/>
</dbReference>
<feature type="compositionally biased region" description="Basic and acidic residues" evidence="2">
    <location>
        <begin position="714"/>
        <end position="737"/>
    </location>
</feature>
<dbReference type="Proteomes" id="UP000019478">
    <property type="component" value="Unassembled WGS sequence"/>
</dbReference>
<dbReference type="GO" id="GO:0007010">
    <property type="term" value="P:cytoskeleton organization"/>
    <property type="evidence" value="ECO:0007669"/>
    <property type="project" value="TreeGrafter"/>
</dbReference>
<feature type="region of interest" description="Disordered" evidence="2">
    <location>
        <begin position="695"/>
        <end position="932"/>
    </location>
</feature>
<evidence type="ECO:0000313" key="6">
    <source>
        <dbReference type="EMBL" id="EXJ78978.1"/>
    </source>
</evidence>
<evidence type="ECO:0000259" key="5">
    <source>
        <dbReference type="PROSITE" id="PS51741"/>
    </source>
</evidence>
<dbReference type="PROSITE" id="PS50186">
    <property type="entry name" value="DEP"/>
    <property type="match status" value="1"/>
</dbReference>